<organism evidence="7 8">
    <name type="scientific">Neorhizobium galegae bv. orientalis str. HAMBI 540</name>
    <dbReference type="NCBI Taxonomy" id="1028800"/>
    <lineage>
        <taxon>Bacteria</taxon>
        <taxon>Pseudomonadati</taxon>
        <taxon>Pseudomonadota</taxon>
        <taxon>Alphaproteobacteria</taxon>
        <taxon>Hyphomicrobiales</taxon>
        <taxon>Rhizobiaceae</taxon>
        <taxon>Rhizobium/Agrobacterium group</taxon>
        <taxon>Neorhizobium</taxon>
    </lineage>
</organism>
<sequence>MYNNVSRRGFMKTTTGLAAVALAAPVILKGNRVFAGETLVVRDMGGAFYEGFKVAFYDTFAAETGVTIQTNTNEPDPIPQYKMAIDTDTKLFDVALMTPEHVLRIRKLGNNYMLPLNIEVPNKADFAPHTFEPDFAGVAIFALAMAYRKDTMKTVPASWADFWNAKAFKGRRGMWRSPVTTLEMALLADGVPLDKLYPLDVDRAFKSLDKVKSSIDIWWTSGAHATQLLQNGELDMMSTWSTRAQAAINAGAPAGIVWNGGLFNIDGWTIAGNTKKADLARKFIEWCLDAKRQAAYTGILACGPTNMKAYEHLSAEKAQLLPTAPANIKGLAVLNAAYWAEHQDELTQRFEQWILS</sequence>
<comment type="similarity">
    <text evidence="2">Belongs to the bacterial solute-binding protein 1 family.</text>
</comment>
<keyword evidence="7" id="KW-0614">Plasmid</keyword>
<proteinExistence type="inferred from homology"/>
<dbReference type="CDD" id="cd13589">
    <property type="entry name" value="PBP2_polyamine_RpCGA009"/>
    <property type="match status" value="1"/>
</dbReference>
<dbReference type="KEGG" id="ngg:RG540_PA07430"/>
<protein>
    <submittedName>
        <fullName evidence="7">Polyamine ABC transporter, periplasmic polyamine-binding protein</fullName>
    </submittedName>
</protein>
<accession>A0A068T008</accession>
<dbReference type="PATRIC" id="fig|1028800.3.peg.5370"/>
<dbReference type="GO" id="GO:0030976">
    <property type="term" value="F:thiamine pyrophosphate binding"/>
    <property type="evidence" value="ECO:0007669"/>
    <property type="project" value="TreeGrafter"/>
</dbReference>
<dbReference type="Proteomes" id="UP000028181">
    <property type="component" value="Plasmid pHAMBI540a"/>
</dbReference>
<comment type="subcellular location">
    <subcellularLocation>
        <location evidence="1">Periplasm</location>
    </subcellularLocation>
</comment>
<dbReference type="SUPFAM" id="SSF53850">
    <property type="entry name" value="Periplasmic binding protein-like II"/>
    <property type="match status" value="1"/>
</dbReference>
<keyword evidence="4 6" id="KW-0732">Signal</keyword>
<name>A0A068T008_NEOGA</name>
<evidence type="ECO:0000256" key="4">
    <source>
        <dbReference type="ARBA" id="ARBA00022729"/>
    </source>
</evidence>
<dbReference type="InterPro" id="IPR019546">
    <property type="entry name" value="TAT_signal_bac_arc"/>
</dbReference>
<dbReference type="Pfam" id="PF13416">
    <property type="entry name" value="SBP_bac_8"/>
    <property type="match status" value="1"/>
</dbReference>
<dbReference type="Gene3D" id="3.40.190.10">
    <property type="entry name" value="Periplasmic binding protein-like II"/>
    <property type="match status" value="2"/>
</dbReference>
<dbReference type="NCBIfam" id="TIGR01409">
    <property type="entry name" value="TAT_signal_seq"/>
    <property type="match status" value="1"/>
</dbReference>
<dbReference type="InterPro" id="IPR006311">
    <property type="entry name" value="TAT_signal"/>
</dbReference>
<dbReference type="eggNOG" id="COG0687">
    <property type="taxonomic scope" value="Bacteria"/>
</dbReference>
<dbReference type="PROSITE" id="PS51318">
    <property type="entry name" value="TAT"/>
    <property type="match status" value="1"/>
</dbReference>
<evidence type="ECO:0000256" key="3">
    <source>
        <dbReference type="ARBA" id="ARBA00022448"/>
    </source>
</evidence>
<reference evidence="8" key="1">
    <citation type="journal article" date="2014" name="BMC Genomics">
        <title>Genome sequencing of two Neorhizobium galegae strains reveals a noeT gene responsible for the unusual acetylation of the nodulation factors.</title>
        <authorList>
            <person name="Osterman J."/>
            <person name="Marsh J."/>
            <person name="Laine P.K."/>
            <person name="Zeng Z."/>
            <person name="Alatalo E."/>
            <person name="Sullivan J.T."/>
            <person name="Young J.P."/>
            <person name="Thomas-Oates J."/>
            <person name="Paulin L."/>
            <person name="Lindstrom K."/>
        </authorList>
    </citation>
    <scope>NUCLEOTIDE SEQUENCE [LARGE SCALE GENOMIC DNA]</scope>
    <source>
        <strain evidence="8">HAMBI 540</strain>
    </source>
</reference>
<dbReference type="GeneID" id="24260935"/>
<evidence type="ECO:0000256" key="5">
    <source>
        <dbReference type="ARBA" id="ARBA00022764"/>
    </source>
</evidence>
<dbReference type="PANTHER" id="PTHR30006">
    <property type="entry name" value="THIAMINE-BINDING PERIPLASMIC PROTEIN-RELATED"/>
    <property type="match status" value="1"/>
</dbReference>
<feature type="chain" id="PRO_5001656507" evidence="6">
    <location>
        <begin position="24"/>
        <end position="356"/>
    </location>
</feature>
<evidence type="ECO:0000313" key="7">
    <source>
        <dbReference type="EMBL" id="CDN51419.1"/>
    </source>
</evidence>
<evidence type="ECO:0000256" key="6">
    <source>
        <dbReference type="SAM" id="SignalP"/>
    </source>
</evidence>
<keyword evidence="5" id="KW-0574">Periplasm</keyword>
<dbReference type="RefSeq" id="WP_041364873.1">
    <property type="nucleotide sequence ID" value="NZ_HG938354.1"/>
</dbReference>
<dbReference type="GO" id="GO:0030975">
    <property type="term" value="F:thiamine binding"/>
    <property type="evidence" value="ECO:0007669"/>
    <property type="project" value="TreeGrafter"/>
</dbReference>
<geneLocation type="plasmid" evidence="8">
    <name>II</name>
</geneLocation>
<evidence type="ECO:0000256" key="2">
    <source>
        <dbReference type="ARBA" id="ARBA00008520"/>
    </source>
</evidence>
<keyword evidence="8" id="KW-1185">Reference proteome</keyword>
<dbReference type="InterPro" id="IPR006059">
    <property type="entry name" value="SBP"/>
</dbReference>
<dbReference type="HOGENOM" id="CLU_026974_8_0_5"/>
<dbReference type="OrthoDB" id="9815444at2"/>
<dbReference type="PANTHER" id="PTHR30006:SF3">
    <property type="entry name" value="THIAMINE-BINDING PERIPLASMIC PROTEIN"/>
    <property type="match status" value="1"/>
</dbReference>
<evidence type="ECO:0000256" key="1">
    <source>
        <dbReference type="ARBA" id="ARBA00004418"/>
    </source>
</evidence>
<dbReference type="AlphaFoldDB" id="A0A068T008"/>
<gene>
    <name evidence="7" type="ORF">RG540_PA07430</name>
</gene>
<evidence type="ECO:0000313" key="8">
    <source>
        <dbReference type="Proteomes" id="UP000028181"/>
    </source>
</evidence>
<keyword evidence="3" id="KW-0813">Transport</keyword>
<dbReference type="EMBL" id="HG938354">
    <property type="protein sequence ID" value="CDN51419.1"/>
    <property type="molecule type" value="Genomic_DNA"/>
</dbReference>
<feature type="signal peptide" evidence="6">
    <location>
        <begin position="1"/>
        <end position="23"/>
    </location>
</feature>
<dbReference type="GO" id="GO:0015888">
    <property type="term" value="P:thiamine transport"/>
    <property type="evidence" value="ECO:0007669"/>
    <property type="project" value="TreeGrafter"/>
</dbReference>
<dbReference type="GO" id="GO:0030288">
    <property type="term" value="C:outer membrane-bounded periplasmic space"/>
    <property type="evidence" value="ECO:0007669"/>
    <property type="project" value="TreeGrafter"/>
</dbReference>